<organism evidence="1 2">
    <name type="scientific">Pocillopora meandrina</name>
    <dbReference type="NCBI Taxonomy" id="46732"/>
    <lineage>
        <taxon>Eukaryota</taxon>
        <taxon>Metazoa</taxon>
        <taxon>Cnidaria</taxon>
        <taxon>Anthozoa</taxon>
        <taxon>Hexacorallia</taxon>
        <taxon>Scleractinia</taxon>
        <taxon>Astrocoeniina</taxon>
        <taxon>Pocilloporidae</taxon>
        <taxon>Pocillopora</taxon>
    </lineage>
</organism>
<accession>A0AAU9XKL0</accession>
<evidence type="ECO:0000313" key="1">
    <source>
        <dbReference type="EMBL" id="CAH3150403.1"/>
    </source>
</evidence>
<proteinExistence type="predicted"/>
<dbReference type="EMBL" id="CALNXJ010000047">
    <property type="protein sequence ID" value="CAH3150403.1"/>
    <property type="molecule type" value="Genomic_DNA"/>
</dbReference>
<sequence length="70" mass="7873">MIVYQPLTHLMAARETREFITKLNESPVKDFSSLSINDSENGPAAYSLHHAGNEKYEDFIDGISTSLSRQ</sequence>
<reference evidence="1 2" key="1">
    <citation type="submission" date="2022-05" db="EMBL/GenBank/DDBJ databases">
        <authorList>
            <consortium name="Genoscope - CEA"/>
            <person name="William W."/>
        </authorList>
    </citation>
    <scope>NUCLEOTIDE SEQUENCE [LARGE SCALE GENOMIC DNA]</scope>
</reference>
<dbReference type="AlphaFoldDB" id="A0AAU9XKL0"/>
<comment type="caution">
    <text evidence="1">The sequence shown here is derived from an EMBL/GenBank/DDBJ whole genome shotgun (WGS) entry which is preliminary data.</text>
</comment>
<keyword evidence="2" id="KW-1185">Reference proteome</keyword>
<dbReference type="Proteomes" id="UP001159428">
    <property type="component" value="Unassembled WGS sequence"/>
</dbReference>
<evidence type="ECO:0000313" key="2">
    <source>
        <dbReference type="Proteomes" id="UP001159428"/>
    </source>
</evidence>
<gene>
    <name evidence="1" type="ORF">PMEA_00024784</name>
</gene>
<protein>
    <submittedName>
        <fullName evidence="1">Uncharacterized protein</fullName>
    </submittedName>
</protein>
<name>A0AAU9XKL0_9CNID</name>